<dbReference type="PANTHER" id="PTHR23501:SF193">
    <property type="entry name" value="MULTIDRUG TRANSPORTER, PUTATIVE (AFU_ORTHOLOGUE AFUA_8G00940)-RELATED"/>
    <property type="match status" value="1"/>
</dbReference>
<name>A0A8G0LGA7_9HYPO</name>
<evidence type="ECO:0000313" key="11">
    <source>
        <dbReference type="Proteomes" id="UP000826661"/>
    </source>
</evidence>
<evidence type="ECO:0000259" key="9">
    <source>
        <dbReference type="PROSITE" id="PS50850"/>
    </source>
</evidence>
<feature type="transmembrane region" description="Helical" evidence="8">
    <location>
        <begin position="575"/>
        <end position="596"/>
    </location>
</feature>
<dbReference type="PANTHER" id="PTHR23501">
    <property type="entry name" value="MAJOR FACILITATOR SUPERFAMILY"/>
    <property type="match status" value="1"/>
</dbReference>
<feature type="transmembrane region" description="Helical" evidence="8">
    <location>
        <begin position="166"/>
        <end position="187"/>
    </location>
</feature>
<evidence type="ECO:0000256" key="5">
    <source>
        <dbReference type="ARBA" id="ARBA00022989"/>
    </source>
</evidence>
<protein>
    <submittedName>
        <fullName evidence="10">MFS domain-containing protein</fullName>
    </submittedName>
</protein>
<dbReference type="InterPro" id="IPR036259">
    <property type="entry name" value="MFS_trans_sf"/>
</dbReference>
<feature type="transmembrane region" description="Helical" evidence="8">
    <location>
        <begin position="470"/>
        <end position="489"/>
    </location>
</feature>
<dbReference type="InterPro" id="IPR011701">
    <property type="entry name" value="MFS"/>
</dbReference>
<evidence type="ECO:0000256" key="4">
    <source>
        <dbReference type="ARBA" id="ARBA00022692"/>
    </source>
</evidence>
<feature type="transmembrane region" description="Helical" evidence="8">
    <location>
        <begin position="336"/>
        <end position="355"/>
    </location>
</feature>
<evidence type="ECO:0000256" key="6">
    <source>
        <dbReference type="ARBA" id="ARBA00023136"/>
    </source>
</evidence>
<dbReference type="FunFam" id="1.20.1250.20:FF:000196">
    <property type="entry name" value="MFS toxin efflux pump (AflT)"/>
    <property type="match status" value="1"/>
</dbReference>
<feature type="transmembrane region" description="Helical" evidence="8">
    <location>
        <begin position="199"/>
        <end position="224"/>
    </location>
</feature>
<evidence type="ECO:0000313" key="10">
    <source>
        <dbReference type="EMBL" id="QYS99349.1"/>
    </source>
</evidence>
<dbReference type="Pfam" id="PF07690">
    <property type="entry name" value="MFS_1"/>
    <property type="match status" value="1"/>
</dbReference>
<feature type="transmembrane region" description="Helical" evidence="8">
    <location>
        <begin position="496"/>
        <end position="519"/>
    </location>
</feature>
<dbReference type="InterPro" id="IPR020846">
    <property type="entry name" value="MFS_dom"/>
</dbReference>
<accession>A0A8G0LGA7</accession>
<keyword evidence="11" id="KW-1185">Reference proteome</keyword>
<feature type="transmembrane region" description="Helical" evidence="8">
    <location>
        <begin position="410"/>
        <end position="431"/>
    </location>
</feature>
<comment type="subcellular location">
    <subcellularLocation>
        <location evidence="1">Membrane</location>
        <topology evidence="1">Multi-pass membrane protein</topology>
    </subcellularLocation>
</comment>
<evidence type="ECO:0000256" key="3">
    <source>
        <dbReference type="ARBA" id="ARBA00022448"/>
    </source>
</evidence>
<feature type="transmembrane region" description="Helical" evidence="8">
    <location>
        <begin position="376"/>
        <end position="398"/>
    </location>
</feature>
<dbReference type="Proteomes" id="UP000826661">
    <property type="component" value="Chromosome III"/>
</dbReference>
<dbReference type="AlphaFoldDB" id="A0A8G0LGA7"/>
<keyword evidence="6 8" id="KW-0472">Membrane</keyword>
<dbReference type="EMBL" id="CP075866">
    <property type="protein sequence ID" value="QYS99349.1"/>
    <property type="molecule type" value="Genomic_DNA"/>
</dbReference>
<evidence type="ECO:0000256" key="7">
    <source>
        <dbReference type="SAM" id="MobiDB-lite"/>
    </source>
</evidence>
<keyword evidence="5 8" id="KW-1133">Transmembrane helix</keyword>
<dbReference type="SUPFAM" id="SSF103473">
    <property type="entry name" value="MFS general substrate transporter"/>
    <property type="match status" value="1"/>
</dbReference>
<organism evidence="10 11">
    <name type="scientific">Trichoderma simmonsii</name>
    <dbReference type="NCBI Taxonomy" id="1491479"/>
    <lineage>
        <taxon>Eukaryota</taxon>
        <taxon>Fungi</taxon>
        <taxon>Dikarya</taxon>
        <taxon>Ascomycota</taxon>
        <taxon>Pezizomycotina</taxon>
        <taxon>Sordariomycetes</taxon>
        <taxon>Hypocreomycetidae</taxon>
        <taxon>Hypocreales</taxon>
        <taxon>Hypocreaceae</taxon>
        <taxon>Trichoderma</taxon>
    </lineage>
</organism>
<feature type="transmembrane region" description="Helical" evidence="8">
    <location>
        <begin position="231"/>
        <end position="250"/>
    </location>
</feature>
<feature type="transmembrane region" description="Helical" evidence="8">
    <location>
        <begin position="438"/>
        <end position="458"/>
    </location>
</feature>
<feature type="transmembrane region" description="Helical" evidence="8">
    <location>
        <begin position="262"/>
        <end position="283"/>
    </location>
</feature>
<dbReference type="CDD" id="cd17502">
    <property type="entry name" value="MFS_Azr1_MDR_like"/>
    <property type="match status" value="1"/>
</dbReference>
<dbReference type="PROSITE" id="PS50850">
    <property type="entry name" value="MFS"/>
    <property type="match status" value="1"/>
</dbReference>
<feature type="transmembrane region" description="Helical" evidence="8">
    <location>
        <begin position="303"/>
        <end position="324"/>
    </location>
</feature>
<sequence length="611" mass="64417">MGDIIAIVEVFWNACSLLVGEFCATHNLVNFCTQSYAYPEGATATMEKSAEAGVESPQISCPSDQQLTTDDVNPATEKPTEAHQSEVEGDSHWITGRKLLAIMVCITAVLFLVFLDTAIISTAIPKITDEFHSLHDVGWYGSGFQLPSAAIQPLTGKIYSKFRNKWTFLSFFLLFEIGSVICGAATSSTMLRANLQAQIVGRAVAGMGSAGLLTGGLIIISACVPLHRRPVLVGVMLGVSQLGIVSGPLIGGALTEYTTWRWCFYINVPIGAVVVLFMIFVVIPDGSVKAGPLTVLRSIHRELDLVGFALLAPAVIQLLLALQYGGNQFSWHSSQVIGLFCGAGATGLVFCAWLLHRGDGALIPPSLAGTSAVWSASLTQTSLFTTVFLAAYFIPIYFQTVKGASPLLSGVYMLPAILAQLLGAVLSGAMVQRTGYVIPYALAASALTAIGNGLLALYSPSTPVGKWVGYQLIAGLGRGLGLQMSLLAVQTALDQSLVPVATSLVIFVQTLGTAVFLAVSNTLFDQSLVSELSVNAPNVDPSQVIAAGATGFRGHVSVEDIPGILLSYSNSIDRVFYIASALGVVAFVTSNFLGWIDLRSKKPVAAGTVEA</sequence>
<keyword evidence="3" id="KW-0813">Transport</keyword>
<feature type="transmembrane region" description="Helical" evidence="8">
    <location>
        <begin position="99"/>
        <end position="125"/>
    </location>
</feature>
<comment type="similarity">
    <text evidence="2">Belongs to the major facilitator superfamily. TCR/Tet family.</text>
</comment>
<dbReference type="Gene3D" id="1.20.1250.20">
    <property type="entry name" value="MFS general substrate transporter like domains"/>
    <property type="match status" value="2"/>
</dbReference>
<evidence type="ECO:0000256" key="8">
    <source>
        <dbReference type="SAM" id="Phobius"/>
    </source>
</evidence>
<feature type="compositionally biased region" description="Polar residues" evidence="7">
    <location>
        <begin position="57"/>
        <end position="71"/>
    </location>
</feature>
<evidence type="ECO:0000256" key="1">
    <source>
        <dbReference type="ARBA" id="ARBA00004141"/>
    </source>
</evidence>
<reference evidence="10 11" key="1">
    <citation type="journal article" date="2021" name="BMC Genomics">
        <title>Telomere-to-telomere genome assembly of asparaginase-producing Trichoderma simmonsii.</title>
        <authorList>
            <person name="Chung D."/>
            <person name="Kwon Y.M."/>
            <person name="Yang Y."/>
        </authorList>
    </citation>
    <scope>NUCLEOTIDE SEQUENCE [LARGE SCALE GENOMIC DNA]</scope>
    <source>
        <strain evidence="10 11">GH-Sj1</strain>
    </source>
</reference>
<gene>
    <name evidence="10" type="ORF">H0G86_006486</name>
</gene>
<evidence type="ECO:0000256" key="2">
    <source>
        <dbReference type="ARBA" id="ARBA00007520"/>
    </source>
</evidence>
<proteinExistence type="inferred from homology"/>
<dbReference type="GO" id="GO:0022857">
    <property type="term" value="F:transmembrane transporter activity"/>
    <property type="evidence" value="ECO:0007669"/>
    <property type="project" value="InterPro"/>
</dbReference>
<feature type="region of interest" description="Disordered" evidence="7">
    <location>
        <begin position="53"/>
        <end position="86"/>
    </location>
</feature>
<feature type="domain" description="Major facilitator superfamily (MFS) profile" evidence="9">
    <location>
        <begin position="102"/>
        <end position="598"/>
    </location>
</feature>
<keyword evidence="4 8" id="KW-0812">Transmembrane</keyword>
<dbReference type="GO" id="GO:0005886">
    <property type="term" value="C:plasma membrane"/>
    <property type="evidence" value="ECO:0007669"/>
    <property type="project" value="TreeGrafter"/>
</dbReference>